<evidence type="ECO:0000256" key="5">
    <source>
        <dbReference type="ARBA" id="ARBA00022448"/>
    </source>
</evidence>
<comment type="subcellular location">
    <subcellularLocation>
        <location evidence="2">Cell membrane</location>
        <topology evidence="2">Multi-pass membrane protein</topology>
    </subcellularLocation>
</comment>
<feature type="transmembrane region" description="Helical" evidence="10">
    <location>
        <begin position="175"/>
        <end position="192"/>
    </location>
</feature>
<proteinExistence type="inferred from homology"/>
<dbReference type="Proteomes" id="UP000256572">
    <property type="component" value="Chromosome"/>
</dbReference>
<evidence type="ECO:0000256" key="3">
    <source>
        <dbReference type="ARBA" id="ARBA00006669"/>
    </source>
</evidence>
<evidence type="ECO:0000256" key="10">
    <source>
        <dbReference type="SAM" id="Phobius"/>
    </source>
</evidence>
<dbReference type="PANTHER" id="PTHR36122:SF2">
    <property type="entry name" value="NICOTINAMIDE RIBOSIDE TRANSPORTER PNUC"/>
    <property type="match status" value="1"/>
</dbReference>
<comment type="function">
    <text evidence="1">Required for nicotinamide riboside transport across the inner membrane.</text>
</comment>
<evidence type="ECO:0000256" key="9">
    <source>
        <dbReference type="ARBA" id="ARBA00023136"/>
    </source>
</evidence>
<evidence type="ECO:0000256" key="6">
    <source>
        <dbReference type="ARBA" id="ARBA00022475"/>
    </source>
</evidence>
<evidence type="ECO:0000256" key="2">
    <source>
        <dbReference type="ARBA" id="ARBA00004651"/>
    </source>
</evidence>
<evidence type="ECO:0000256" key="8">
    <source>
        <dbReference type="ARBA" id="ARBA00022989"/>
    </source>
</evidence>
<dbReference type="GO" id="GO:0005886">
    <property type="term" value="C:plasma membrane"/>
    <property type="evidence" value="ECO:0007669"/>
    <property type="project" value="UniProtKB-SubCell"/>
</dbReference>
<feature type="transmembrane region" description="Helical" evidence="10">
    <location>
        <begin position="127"/>
        <end position="145"/>
    </location>
</feature>
<evidence type="ECO:0000256" key="1">
    <source>
        <dbReference type="ARBA" id="ARBA00002672"/>
    </source>
</evidence>
<evidence type="ECO:0000256" key="7">
    <source>
        <dbReference type="ARBA" id="ARBA00022692"/>
    </source>
</evidence>
<dbReference type="EMBL" id="CP023189">
    <property type="protein sequence ID" value="AXM99778.1"/>
    <property type="molecule type" value="Genomic_DNA"/>
</dbReference>
<feature type="transmembrane region" description="Helical" evidence="10">
    <location>
        <begin position="152"/>
        <end position="169"/>
    </location>
</feature>
<dbReference type="InterPro" id="IPR006419">
    <property type="entry name" value="NMN_transpt_PnuC"/>
</dbReference>
<dbReference type="PANTHER" id="PTHR36122">
    <property type="entry name" value="NICOTINAMIDE RIBOSIDE TRANSPORTER PNUC"/>
    <property type="match status" value="1"/>
</dbReference>
<dbReference type="NCBIfam" id="TIGR01528">
    <property type="entry name" value="NMN_trans_PnuC"/>
    <property type="match status" value="1"/>
</dbReference>
<dbReference type="GO" id="GO:0034257">
    <property type="term" value="F:nicotinamide riboside transmembrane transporter activity"/>
    <property type="evidence" value="ECO:0007669"/>
    <property type="project" value="InterPro"/>
</dbReference>
<dbReference type="Pfam" id="PF04973">
    <property type="entry name" value="NMN_transporter"/>
    <property type="match status" value="1"/>
</dbReference>
<sequence length="199" mass="23503">MYVLIIKREKKNVPSLEAAAVAINITGVWLTARRNMMCWPVGMVGVILYLRQFYLWHLYGDMLLQAIYCIILGYGWYSWRTPKKAPKKQSHFHSLIPRNLRTQVVLTACIGLPVGWGFSHFTNDPQPYIDSVLMCLSLLASLWTTRKYMENWYLWIFVDFIYAWLFLYRTDFLTASLYTVFSLLAMYGVFTWKRDINTH</sequence>
<organism evidence="11 12">
    <name type="scientific">Acetobacter pomorum</name>
    <dbReference type="NCBI Taxonomy" id="65959"/>
    <lineage>
        <taxon>Bacteria</taxon>
        <taxon>Pseudomonadati</taxon>
        <taxon>Pseudomonadota</taxon>
        <taxon>Alphaproteobacteria</taxon>
        <taxon>Acetobacterales</taxon>
        <taxon>Acetobacteraceae</taxon>
        <taxon>Acetobacter</taxon>
    </lineage>
</organism>
<keyword evidence="5" id="KW-0813">Transport</keyword>
<comment type="similarity">
    <text evidence="3">Belongs to the nicotinamide ribonucleoside (NR) uptake permease (TC 4.B.1) family.</text>
</comment>
<name>A0AAN1PGP4_9PROT</name>
<accession>A0AAN1PGP4</accession>
<feature type="transmembrane region" description="Helical" evidence="10">
    <location>
        <begin position="62"/>
        <end position="79"/>
    </location>
</feature>
<keyword evidence="6" id="KW-1003">Cell membrane</keyword>
<dbReference type="AlphaFoldDB" id="A0AAN1PGP4"/>
<evidence type="ECO:0000256" key="4">
    <source>
        <dbReference type="ARBA" id="ARBA00017522"/>
    </source>
</evidence>
<protein>
    <recommendedName>
        <fullName evidence="4">Nicotinamide riboside transporter PnuC</fullName>
    </recommendedName>
</protein>
<evidence type="ECO:0000313" key="12">
    <source>
        <dbReference type="Proteomes" id="UP000256572"/>
    </source>
</evidence>
<feature type="transmembrane region" description="Helical" evidence="10">
    <location>
        <begin position="100"/>
        <end position="121"/>
    </location>
</feature>
<evidence type="ECO:0000313" key="11">
    <source>
        <dbReference type="EMBL" id="AXM99778.1"/>
    </source>
</evidence>
<keyword evidence="8 10" id="KW-1133">Transmembrane helix</keyword>
<keyword evidence="9 10" id="KW-0472">Membrane</keyword>
<reference evidence="11 12" key="1">
    <citation type="submission" date="2017-09" db="EMBL/GenBank/DDBJ databases">
        <authorList>
            <person name="Kim K.H."/>
            <person name="Chun B.H."/>
            <person name="Han G.S."/>
            <person name="Hyun S.G."/>
            <person name="Jeon C.O."/>
        </authorList>
    </citation>
    <scope>NUCLEOTIDE SEQUENCE [LARGE SCALE GENOMIC DNA]</scope>
    <source>
        <strain evidence="11 12">SH</strain>
    </source>
</reference>
<gene>
    <name evidence="11" type="ORF">CJF59_03900</name>
</gene>
<keyword evidence="7 10" id="KW-0812">Transmembrane</keyword>
<reference evidence="11 12" key="2">
    <citation type="submission" date="2018-08" db="EMBL/GenBank/DDBJ databases">
        <title>Acetobacter oryzifermentans sp. nov., isolated from Korea traditional vinegar and reclassification of Acetobacter pasteurianus subsp. ascendens (Henneberg 1898) as Acetobacter ascendens comb. nov.</title>
        <authorList>
            <person name="Cho G.Y."/>
            <person name="Lee S.H."/>
        </authorList>
    </citation>
    <scope>NUCLEOTIDE SEQUENCE [LARGE SCALE GENOMIC DNA]</scope>
    <source>
        <strain evidence="11 12">SH</strain>
    </source>
</reference>